<dbReference type="PIR" id="C97299">
    <property type="entry name" value="C97299"/>
</dbReference>
<protein>
    <recommendedName>
        <fullName evidence="3">DUF3783 domain-containing protein</fullName>
    </recommendedName>
</protein>
<gene>
    <name evidence="1" type="ordered locus">CA_C3248</name>
</gene>
<dbReference type="eggNOG" id="ENOG5033FFM">
    <property type="taxonomic scope" value="Bacteria"/>
</dbReference>
<dbReference type="AlphaFoldDB" id="Q97E68"/>
<sequence length="127" mass="14745">MKSNGRMFIYGFDEEEIEGLKKIVTENKLPGFSKIDKNMSKMKIRDLIKGVNVLTYDEELPDCRLVLFNKFVDKEIETAIKAIRTISKSSPIFATVTPTSMNWTLKSLLDELNKEREWYIKNGYKNA</sequence>
<evidence type="ECO:0008006" key="3">
    <source>
        <dbReference type="Google" id="ProtNLM"/>
    </source>
</evidence>
<accession>Q97E68</accession>
<reference evidence="1 2" key="1">
    <citation type="journal article" date="2001" name="J. Bacteriol.">
        <title>Genome sequence and comparative analysis of the solvent-producing bacterium Clostridium acetobutylicum.</title>
        <authorList>
            <person name="Nolling J."/>
            <person name="Breton G."/>
            <person name="Omelchenko M.V."/>
            <person name="Makarova K.S."/>
            <person name="Zeng Q."/>
            <person name="Gibson R."/>
            <person name="Lee H.M."/>
            <person name="Dubois J."/>
            <person name="Qiu D."/>
            <person name="Hitti J."/>
            <person name="Wolf Y.I."/>
            <person name="Tatusov R.L."/>
            <person name="Sabathe F."/>
            <person name="Doucette-Stamm L."/>
            <person name="Soucaille P."/>
            <person name="Daly M.J."/>
            <person name="Bennett G.N."/>
            <person name="Koonin E.V."/>
            <person name="Smith D.R."/>
        </authorList>
    </citation>
    <scope>NUCLEOTIDE SEQUENCE [LARGE SCALE GENOMIC DNA]</scope>
    <source>
        <strain evidence="2">ATCC 824 / DSM 792 / JCM 1419 / LMG 5710 / VKM B-1787</strain>
    </source>
</reference>
<keyword evidence="2" id="KW-1185">Reference proteome</keyword>
<organism evidence="1 2">
    <name type="scientific">Clostridium acetobutylicum (strain ATCC 824 / DSM 792 / JCM 1419 / IAM 19013 / LMG 5710 / NBRC 13948 / NRRL B-527 / VKM B-1787 / 2291 / W)</name>
    <dbReference type="NCBI Taxonomy" id="272562"/>
    <lineage>
        <taxon>Bacteria</taxon>
        <taxon>Bacillati</taxon>
        <taxon>Bacillota</taxon>
        <taxon>Clostridia</taxon>
        <taxon>Eubacteriales</taxon>
        <taxon>Clostridiaceae</taxon>
        <taxon>Clostridium</taxon>
    </lineage>
</organism>
<dbReference type="KEGG" id="cac:CA_C3248"/>
<dbReference type="GeneID" id="44999745"/>
<dbReference type="Proteomes" id="UP000000814">
    <property type="component" value="Chromosome"/>
</dbReference>
<evidence type="ECO:0000313" key="1">
    <source>
        <dbReference type="EMBL" id="AAK81182.1"/>
    </source>
</evidence>
<dbReference type="Pfam" id="PF12646">
    <property type="entry name" value="DUF3783"/>
    <property type="match status" value="1"/>
</dbReference>
<proteinExistence type="predicted"/>
<dbReference type="RefSeq" id="WP_010966522.1">
    <property type="nucleotide sequence ID" value="NC_003030.1"/>
</dbReference>
<dbReference type="InterPro" id="IPR016621">
    <property type="entry name" value="UCP014543"/>
</dbReference>
<dbReference type="EMBL" id="AE001437">
    <property type="protein sequence ID" value="AAK81182.1"/>
    <property type="molecule type" value="Genomic_DNA"/>
</dbReference>
<dbReference type="OrthoDB" id="2053609at2"/>
<evidence type="ECO:0000313" key="2">
    <source>
        <dbReference type="Proteomes" id="UP000000814"/>
    </source>
</evidence>
<dbReference type="PIRSF" id="PIRSF014543">
    <property type="entry name" value="UCP014543"/>
    <property type="match status" value="1"/>
</dbReference>
<dbReference type="STRING" id="272562.CA_C3248"/>
<dbReference type="HOGENOM" id="CLU_151178_0_0_9"/>
<dbReference type="PATRIC" id="fig|272562.8.peg.3426"/>
<name>Q97E68_CLOAB</name>